<dbReference type="InterPro" id="IPR027417">
    <property type="entry name" value="P-loop_NTPase"/>
</dbReference>
<dbReference type="NCBIfam" id="TIGR00963">
    <property type="entry name" value="secA"/>
    <property type="match status" value="1"/>
</dbReference>
<dbReference type="PANTHER" id="PTHR30612">
    <property type="entry name" value="SECA INNER MEMBRANE COMPONENT OF SEC PROTEIN SECRETION SYSTEM"/>
    <property type="match status" value="1"/>
</dbReference>
<keyword evidence="15" id="KW-1185">Reference proteome</keyword>
<sequence length="992" mass="111854">MAVNSFVSPISPYSTKTFHLKNNYYSKLDLVGERPQKACDYKGGRAKIKTCTGGLRSRRLFPVAALGGLLGGIFKGNDTGEGTRHKYAGTVSLINGMEAEMSSLSDLELRERTSVLKERARKGESLDSLLPEAFAVVREGSKRVLGLRPFDVQLIGGMVLHKGEIAEMRTGEGKTLVAILPAYLNALSGRGVHVVTVNDYLARRDCEWVGQVPRFLGLQNVDELVVRGFNFCVIDEVDSILIDEARTPLIISGPADKPSDQYYKAAKLASAFERDLHYTVDEKQKSVLLTEQGYEDAEEILDVKDLYDPREQWASYLLNAIKAKELFLKDVNYIVRGKEVFIVDEFTGRVMQGRRWSDGLHQAVEAKEGLPIQNETVTLASISYQNFFLQFPKRCGMTGTAATESTEFESIYKLKVTIVPTNKPMIRKDESDVVFKATTGKWRAVVVEISRMNKTGRPVLVGTTSVEQSDSLSEQLREAGIPHEVLNAKPENVEREAEIVAQSGRLGQVTIATNMAGRGTDIILGGNAEFMARLKLREILMPRVVKLTEGGFVSVKKKPSPKKNWKVNESLFPSKLSKQNIALAEEAVDLAVNTWGQRALTELEAEERLSYSCEKGPTQDEVIAKLREAFKSIVQEYKIYSEEEKKQVVSAGGLHVVGTERHESRRIDNQLRGRSGRQGDPGSSRFFLSLEDNLFRIFGGDRIQGLMRAFRVEDLPIESNMLTKALDEAQRKVENYFFDIRKQLFEYDEVLNSQRERVYTERRRALESDNLESLLIEYAELTMDDILEANIGPSDTPKESWDLEKLVAKVQQYCYLLNDLTSEHLASKASNYEDLRDYLHYRGREAYLQKRVDAGKAPTLREVMVVPGDLIHMDLIEKQAPGLMKEAERFLVLNNIDRLWKEHLQAIKFVQQAVGLRGYAQRDPLIEYKLEGYNLFLEMMAQIRRNVIYSIYQFKPVMVKEQKDEQKGSKLKSNGKAAESNPNPVGIAGESS</sequence>
<evidence type="ECO:0000256" key="6">
    <source>
        <dbReference type="ARBA" id="ARBA00022927"/>
    </source>
</evidence>
<protein>
    <recommendedName>
        <fullName evidence="11">Protein translocase subunit SecA</fullName>
    </recommendedName>
</protein>
<evidence type="ECO:0000256" key="3">
    <source>
        <dbReference type="ARBA" id="ARBA00022448"/>
    </source>
</evidence>
<dbReference type="GO" id="GO:0017038">
    <property type="term" value="P:protein import"/>
    <property type="evidence" value="ECO:0007669"/>
    <property type="project" value="InterPro"/>
</dbReference>
<keyword evidence="4 11" id="KW-0547">Nucleotide-binding</keyword>
<keyword evidence="6 11" id="KW-0653">Protein transport</keyword>
<dbReference type="SMART" id="SM00958">
    <property type="entry name" value="SecA_PP_bind"/>
    <property type="match status" value="1"/>
</dbReference>
<keyword evidence="9" id="KW-0472">Membrane</keyword>
<dbReference type="FunFam" id="3.90.1440.10:FF:000003">
    <property type="entry name" value="Preprotein translocase SecA subunit"/>
    <property type="match status" value="1"/>
</dbReference>
<evidence type="ECO:0000256" key="5">
    <source>
        <dbReference type="ARBA" id="ARBA00022840"/>
    </source>
</evidence>
<dbReference type="PRINTS" id="PR00906">
    <property type="entry name" value="SECA"/>
</dbReference>
<dbReference type="Pfam" id="PF07517">
    <property type="entry name" value="SecA_DEAD"/>
    <property type="match status" value="2"/>
</dbReference>
<dbReference type="PROSITE" id="PS01312">
    <property type="entry name" value="SECA"/>
    <property type="match status" value="1"/>
</dbReference>
<dbReference type="EMBL" id="JADFTS010000008">
    <property type="protein sequence ID" value="KAF9592919.1"/>
    <property type="molecule type" value="Genomic_DNA"/>
</dbReference>
<dbReference type="InterPro" id="IPR011115">
    <property type="entry name" value="SecA_DEAD"/>
</dbReference>
<dbReference type="FunFam" id="3.40.50.300:FF:000113">
    <property type="entry name" value="Preprotein translocase subunit SecA"/>
    <property type="match status" value="1"/>
</dbReference>
<evidence type="ECO:0000256" key="8">
    <source>
        <dbReference type="ARBA" id="ARBA00023010"/>
    </source>
</evidence>
<dbReference type="Pfam" id="PF21090">
    <property type="entry name" value="P-loop_SecA"/>
    <property type="match status" value="1"/>
</dbReference>
<dbReference type="GO" id="GO:0016464">
    <property type="term" value="F:chloroplast protein-transporting ATPase activity"/>
    <property type="evidence" value="ECO:0007669"/>
    <property type="project" value="UniProtKB-EC"/>
</dbReference>
<evidence type="ECO:0000313" key="15">
    <source>
        <dbReference type="Proteomes" id="UP000631114"/>
    </source>
</evidence>
<comment type="caution">
    <text evidence="14">The sequence shown here is derived from an EMBL/GenBank/DDBJ whole genome shotgun (WGS) entry which is preliminary data.</text>
</comment>
<dbReference type="GO" id="GO:0006605">
    <property type="term" value="P:protein targeting"/>
    <property type="evidence" value="ECO:0007669"/>
    <property type="project" value="InterPro"/>
</dbReference>
<dbReference type="InterPro" id="IPR036670">
    <property type="entry name" value="SecA_X-link_sf"/>
</dbReference>
<keyword evidence="7" id="KW-1278">Translocase</keyword>
<evidence type="ECO:0000256" key="12">
    <source>
        <dbReference type="SAM" id="MobiDB-lite"/>
    </source>
</evidence>
<dbReference type="OrthoDB" id="27934at2759"/>
<dbReference type="Pfam" id="PF07516">
    <property type="entry name" value="SecA_SW"/>
    <property type="match status" value="1"/>
</dbReference>
<dbReference type="PROSITE" id="PS51196">
    <property type="entry name" value="SECA_MOTOR_DEAD"/>
    <property type="match status" value="1"/>
</dbReference>
<dbReference type="CDD" id="cd18803">
    <property type="entry name" value="SF2_C_secA"/>
    <property type="match status" value="1"/>
</dbReference>
<dbReference type="Gene3D" id="1.10.3060.10">
    <property type="entry name" value="Helical scaffold and wing domains of SecA"/>
    <property type="match status" value="1"/>
</dbReference>
<dbReference type="SUPFAM" id="SSF81886">
    <property type="entry name" value="Helical scaffold and wing domains of SecA"/>
    <property type="match status" value="1"/>
</dbReference>
<evidence type="ECO:0000256" key="4">
    <source>
        <dbReference type="ARBA" id="ARBA00022741"/>
    </source>
</evidence>
<dbReference type="InterPro" id="IPR000185">
    <property type="entry name" value="SecA"/>
</dbReference>
<keyword evidence="5 11" id="KW-0067">ATP-binding</keyword>
<proteinExistence type="inferred from homology"/>
<dbReference type="InterPro" id="IPR044722">
    <property type="entry name" value="SecA_SF2_C"/>
</dbReference>
<comment type="subcellular location">
    <subcellularLocation>
        <location evidence="1">Membrane</location>
        <topology evidence="1">Peripheral membrane protein</topology>
    </subcellularLocation>
</comment>
<dbReference type="PANTHER" id="PTHR30612:SF0">
    <property type="entry name" value="CHLOROPLAST PROTEIN-TRANSPORTING ATPASE"/>
    <property type="match status" value="1"/>
</dbReference>
<dbReference type="FunFam" id="1.10.3060.10:FF:000003">
    <property type="entry name" value="Protein translocase subunit SecA"/>
    <property type="match status" value="1"/>
</dbReference>
<evidence type="ECO:0000313" key="14">
    <source>
        <dbReference type="EMBL" id="KAF9592919.1"/>
    </source>
</evidence>
<dbReference type="CDD" id="cd17928">
    <property type="entry name" value="DEXDc_SecA"/>
    <property type="match status" value="1"/>
</dbReference>
<evidence type="ECO:0000256" key="7">
    <source>
        <dbReference type="ARBA" id="ARBA00022967"/>
    </source>
</evidence>
<name>A0A835H4U2_9MAGN</name>
<evidence type="ECO:0000259" key="13">
    <source>
        <dbReference type="PROSITE" id="PS51196"/>
    </source>
</evidence>
<evidence type="ECO:0000256" key="2">
    <source>
        <dbReference type="ARBA" id="ARBA00007650"/>
    </source>
</evidence>
<dbReference type="InterPro" id="IPR036266">
    <property type="entry name" value="SecA_Wing/Scaffold_sf"/>
</dbReference>
<dbReference type="InterPro" id="IPR011116">
    <property type="entry name" value="SecA_Wing/Scaffold"/>
</dbReference>
<dbReference type="AlphaFoldDB" id="A0A835H4U2"/>
<keyword evidence="8 11" id="KW-0811">Translocation</keyword>
<dbReference type="InterPro" id="IPR014018">
    <property type="entry name" value="SecA_motor_DEAD"/>
</dbReference>
<dbReference type="Gene3D" id="3.90.1440.10">
    <property type="entry name" value="SecA, preprotein cross-linking domain"/>
    <property type="match status" value="1"/>
</dbReference>
<evidence type="ECO:0000256" key="1">
    <source>
        <dbReference type="ARBA" id="ARBA00004170"/>
    </source>
</evidence>
<organism evidence="14 15">
    <name type="scientific">Coptis chinensis</name>
    <dbReference type="NCBI Taxonomy" id="261450"/>
    <lineage>
        <taxon>Eukaryota</taxon>
        <taxon>Viridiplantae</taxon>
        <taxon>Streptophyta</taxon>
        <taxon>Embryophyta</taxon>
        <taxon>Tracheophyta</taxon>
        <taxon>Spermatophyta</taxon>
        <taxon>Magnoliopsida</taxon>
        <taxon>Ranunculales</taxon>
        <taxon>Ranunculaceae</taxon>
        <taxon>Coptidoideae</taxon>
        <taxon>Coptis</taxon>
    </lineage>
</organism>
<reference evidence="14 15" key="1">
    <citation type="submission" date="2020-10" db="EMBL/GenBank/DDBJ databases">
        <title>The Coptis chinensis genome and diversification of protoberbering-type alkaloids.</title>
        <authorList>
            <person name="Wang B."/>
            <person name="Shu S."/>
            <person name="Song C."/>
            <person name="Liu Y."/>
        </authorList>
    </citation>
    <scope>NUCLEOTIDE SEQUENCE [LARGE SCALE GENOMIC DNA]</scope>
    <source>
        <strain evidence="14">HL-2020</strain>
        <tissue evidence="14">Leaf</tissue>
    </source>
</reference>
<dbReference type="InterPro" id="IPR020937">
    <property type="entry name" value="SecA_CS"/>
</dbReference>
<dbReference type="Gene3D" id="3.40.50.300">
    <property type="entry name" value="P-loop containing nucleotide triphosphate hydrolases"/>
    <property type="match status" value="3"/>
</dbReference>
<feature type="region of interest" description="Disordered" evidence="12">
    <location>
        <begin position="963"/>
        <end position="992"/>
    </location>
</feature>
<dbReference type="Pfam" id="PF01043">
    <property type="entry name" value="SecA_PP_bind"/>
    <property type="match status" value="1"/>
</dbReference>
<keyword evidence="3 11" id="KW-0813">Transport</keyword>
<comment type="catalytic activity">
    <reaction evidence="10">
        <text>ATP + H2O + chloroplast-proteinSide 1 = ADP + phosphate + chloroplast-proteinSide 2.</text>
        <dbReference type="EC" id="7.4.2.4"/>
    </reaction>
</comment>
<feature type="domain" description="SecA family profile" evidence="13">
    <location>
        <begin position="69"/>
        <end position="719"/>
    </location>
</feature>
<gene>
    <name evidence="14" type="ORF">IFM89_018635</name>
</gene>
<dbReference type="SUPFAM" id="SSF81767">
    <property type="entry name" value="Pre-protein crosslinking domain of SecA"/>
    <property type="match status" value="1"/>
</dbReference>
<dbReference type="GO" id="GO:0006886">
    <property type="term" value="P:intracellular protein transport"/>
    <property type="evidence" value="ECO:0007669"/>
    <property type="project" value="InterPro"/>
</dbReference>
<accession>A0A835H4U2</accession>
<dbReference type="SMART" id="SM00957">
    <property type="entry name" value="SecA_DEAD"/>
    <property type="match status" value="1"/>
</dbReference>
<dbReference type="GO" id="GO:0016020">
    <property type="term" value="C:membrane"/>
    <property type="evidence" value="ECO:0007669"/>
    <property type="project" value="UniProtKB-SubCell"/>
</dbReference>
<dbReference type="Proteomes" id="UP000631114">
    <property type="component" value="Unassembled WGS sequence"/>
</dbReference>
<dbReference type="SUPFAM" id="SSF52540">
    <property type="entry name" value="P-loop containing nucleoside triphosphate hydrolases"/>
    <property type="match status" value="2"/>
</dbReference>
<evidence type="ECO:0000256" key="9">
    <source>
        <dbReference type="ARBA" id="ARBA00023136"/>
    </source>
</evidence>
<comment type="similarity">
    <text evidence="2 11">Belongs to the SecA family.</text>
</comment>
<dbReference type="HAMAP" id="MF_01382">
    <property type="entry name" value="SecA"/>
    <property type="match status" value="1"/>
</dbReference>
<dbReference type="GO" id="GO:0005524">
    <property type="term" value="F:ATP binding"/>
    <property type="evidence" value="ECO:0007669"/>
    <property type="project" value="UniProtKB-KW"/>
</dbReference>
<dbReference type="InterPro" id="IPR011130">
    <property type="entry name" value="SecA_preprotein_X-link_dom"/>
</dbReference>
<evidence type="ECO:0000256" key="10">
    <source>
        <dbReference type="ARBA" id="ARBA00034043"/>
    </source>
</evidence>
<evidence type="ECO:0000256" key="11">
    <source>
        <dbReference type="RuleBase" id="RU003874"/>
    </source>
</evidence>